<dbReference type="PROSITE" id="PS51059">
    <property type="entry name" value="PARP_CATALYTIC"/>
    <property type="match status" value="1"/>
</dbReference>
<gene>
    <name evidence="5" type="ORF">Bpfe_008350</name>
</gene>
<feature type="compositionally biased region" description="Basic and acidic residues" evidence="2">
    <location>
        <begin position="251"/>
        <end position="262"/>
    </location>
</feature>
<dbReference type="Pfam" id="PF01661">
    <property type="entry name" value="Macro"/>
    <property type="match status" value="1"/>
</dbReference>
<dbReference type="GO" id="GO:0005634">
    <property type="term" value="C:nucleus"/>
    <property type="evidence" value="ECO:0007669"/>
    <property type="project" value="TreeGrafter"/>
</dbReference>
<evidence type="ECO:0000259" key="4">
    <source>
        <dbReference type="PROSITE" id="PS51154"/>
    </source>
</evidence>
<dbReference type="Pfam" id="PF00644">
    <property type="entry name" value="PARP"/>
    <property type="match status" value="1"/>
</dbReference>
<keyword evidence="1" id="KW-0808">Transferase</keyword>
<reference evidence="5" key="2">
    <citation type="submission" date="2023-04" db="EMBL/GenBank/DDBJ databases">
        <authorList>
            <person name="Bu L."/>
            <person name="Lu L."/>
            <person name="Laidemitt M.R."/>
            <person name="Zhang S.M."/>
            <person name="Mutuku M."/>
            <person name="Mkoji G."/>
            <person name="Steinauer M."/>
            <person name="Loker E.S."/>
        </authorList>
    </citation>
    <scope>NUCLEOTIDE SEQUENCE</scope>
    <source>
        <strain evidence="5">KasaAsao</strain>
        <tissue evidence="5">Whole Snail</tissue>
    </source>
</reference>
<feature type="compositionally biased region" description="Acidic residues" evidence="2">
    <location>
        <begin position="288"/>
        <end position="316"/>
    </location>
</feature>
<organism evidence="5 6">
    <name type="scientific">Biomphalaria pfeifferi</name>
    <name type="common">Bloodfluke planorb</name>
    <name type="synonym">Freshwater snail</name>
    <dbReference type="NCBI Taxonomy" id="112525"/>
    <lineage>
        <taxon>Eukaryota</taxon>
        <taxon>Metazoa</taxon>
        <taxon>Spiralia</taxon>
        <taxon>Lophotrochozoa</taxon>
        <taxon>Mollusca</taxon>
        <taxon>Gastropoda</taxon>
        <taxon>Heterobranchia</taxon>
        <taxon>Euthyneura</taxon>
        <taxon>Panpulmonata</taxon>
        <taxon>Hygrophila</taxon>
        <taxon>Lymnaeoidea</taxon>
        <taxon>Planorbidae</taxon>
        <taxon>Biomphalaria</taxon>
    </lineage>
</organism>
<dbReference type="GO" id="GO:0003950">
    <property type="term" value="F:NAD+ poly-ADP-ribosyltransferase activity"/>
    <property type="evidence" value="ECO:0007669"/>
    <property type="project" value="UniProtKB-UniRule"/>
</dbReference>
<dbReference type="InterPro" id="IPR051712">
    <property type="entry name" value="ARTD-AVP"/>
</dbReference>
<dbReference type="PANTHER" id="PTHR45740">
    <property type="entry name" value="POLY [ADP-RIBOSE] POLYMERASE"/>
    <property type="match status" value="1"/>
</dbReference>
<evidence type="ECO:0000259" key="3">
    <source>
        <dbReference type="PROSITE" id="PS51059"/>
    </source>
</evidence>
<dbReference type="Gene3D" id="3.90.228.10">
    <property type="match status" value="1"/>
</dbReference>
<evidence type="ECO:0000256" key="1">
    <source>
        <dbReference type="RuleBase" id="RU362114"/>
    </source>
</evidence>
<dbReference type="InterPro" id="IPR012317">
    <property type="entry name" value="Poly(ADP-ribose)pol_cat_dom"/>
</dbReference>
<feature type="compositionally biased region" description="Basic and acidic residues" evidence="2">
    <location>
        <begin position="426"/>
        <end position="444"/>
    </location>
</feature>
<feature type="region of interest" description="Disordered" evidence="2">
    <location>
        <begin position="504"/>
        <end position="528"/>
    </location>
</feature>
<dbReference type="PROSITE" id="PS51154">
    <property type="entry name" value="MACRO"/>
    <property type="match status" value="1"/>
</dbReference>
<dbReference type="SUPFAM" id="SSF52949">
    <property type="entry name" value="Macro domain-like"/>
    <property type="match status" value="1"/>
</dbReference>
<protein>
    <recommendedName>
        <fullName evidence="1">Poly [ADP-ribose] polymerase</fullName>
        <shortName evidence="1">PARP</shortName>
        <ecNumber evidence="1">2.4.2.-</ecNumber>
    </recommendedName>
</protein>
<dbReference type="EC" id="2.4.2.-" evidence="1"/>
<feature type="domain" description="PARP catalytic" evidence="3">
    <location>
        <begin position="1293"/>
        <end position="1557"/>
    </location>
</feature>
<keyword evidence="6" id="KW-1185">Reference proteome</keyword>
<dbReference type="InterPro" id="IPR002589">
    <property type="entry name" value="Macro_dom"/>
</dbReference>
<dbReference type="InterPro" id="IPR043472">
    <property type="entry name" value="Macro_dom-like"/>
</dbReference>
<reference evidence="5" key="1">
    <citation type="journal article" date="2023" name="PLoS Negl. Trop. Dis.">
        <title>A genome sequence for Biomphalaria pfeifferi, the major vector snail for the human-infecting parasite Schistosoma mansoni.</title>
        <authorList>
            <person name="Bu L."/>
            <person name="Lu L."/>
            <person name="Laidemitt M.R."/>
            <person name="Zhang S.M."/>
            <person name="Mutuku M."/>
            <person name="Mkoji G."/>
            <person name="Steinauer M."/>
            <person name="Loker E.S."/>
        </authorList>
    </citation>
    <scope>NUCLEOTIDE SEQUENCE</scope>
    <source>
        <strain evidence="5">KasaAsao</strain>
    </source>
</reference>
<dbReference type="GO" id="GO:1990404">
    <property type="term" value="F:NAD+-protein mono-ADP-ribosyltransferase activity"/>
    <property type="evidence" value="ECO:0007669"/>
    <property type="project" value="TreeGrafter"/>
</dbReference>
<feature type="region of interest" description="Disordered" evidence="2">
    <location>
        <begin position="250"/>
        <end position="351"/>
    </location>
</feature>
<dbReference type="PANTHER" id="PTHR45740:SF2">
    <property type="entry name" value="POLY [ADP-RIBOSE] POLYMERASE"/>
    <property type="match status" value="1"/>
</dbReference>
<dbReference type="Proteomes" id="UP001233172">
    <property type="component" value="Unassembled WGS sequence"/>
</dbReference>
<feature type="region of interest" description="Disordered" evidence="2">
    <location>
        <begin position="1116"/>
        <end position="1137"/>
    </location>
</feature>
<dbReference type="Gene3D" id="3.40.220.10">
    <property type="entry name" value="Leucine Aminopeptidase, subunit E, domain 1"/>
    <property type="match status" value="1"/>
</dbReference>
<feature type="domain" description="Macro" evidence="4">
    <location>
        <begin position="923"/>
        <end position="1103"/>
    </location>
</feature>
<keyword evidence="1" id="KW-0328">Glycosyltransferase</keyword>
<comment type="caution">
    <text evidence="5">The sequence shown here is derived from an EMBL/GenBank/DDBJ whole genome shotgun (WGS) entry which is preliminary data.</text>
</comment>
<accession>A0AAD8BWP0</accession>
<dbReference type="SUPFAM" id="SSF56399">
    <property type="entry name" value="ADP-ribosylation"/>
    <property type="match status" value="1"/>
</dbReference>
<keyword evidence="1" id="KW-0520">NAD</keyword>
<feature type="compositionally biased region" description="Acidic residues" evidence="2">
    <location>
        <begin position="1121"/>
        <end position="1136"/>
    </location>
</feature>
<feature type="region of interest" description="Disordered" evidence="2">
    <location>
        <begin position="426"/>
        <end position="458"/>
    </location>
</feature>
<evidence type="ECO:0000256" key="2">
    <source>
        <dbReference type="SAM" id="MobiDB-lite"/>
    </source>
</evidence>
<evidence type="ECO:0000313" key="6">
    <source>
        <dbReference type="Proteomes" id="UP001233172"/>
    </source>
</evidence>
<name>A0AAD8BWP0_BIOPF</name>
<evidence type="ECO:0000313" key="5">
    <source>
        <dbReference type="EMBL" id="KAK0062249.1"/>
    </source>
</evidence>
<sequence>MYEQRTFILQNVPPGYDSELVKDYIEANLDKDVDKIITYPFIQGRFLFTLKEDLTDFNSAFEIVKKEKIDDQIIILLKTKTMPAVIVVTHIDFQKLEEEFLKLYLECTFGNNEIIIQKCDSWPDLKVAVVHFNKEQQSVVEHILAKNDHIPLPSEDYHISVGPYFLDFHDHIDLTPAIPKTLAKETSLSSLSQGISDDQDSSEDESYNATGNKLLTKCKTNNGKKNSKSCNFDYVPTKTSESVEGKLFSAAEKDSKAGRRQSETLTYKFAQPGQVFNKNKDEMSDSNQDNDDTEEDEDAEDVNGDEVDNDSQDDNDSEKNKMDVCVENISDDDETEANENKNSISDKKGFNNRGQKAYFLKTGNDMHRLKSSHHDDNTVQGRFDFLSSIRGASYSNTRIMNTGNFARGKRGNFRGCFRGRSELHKLSTQSRDIETNSDSEKRQDTSQIRSADIKRNNRHQNIVNRGRGARGGRGQIFRRNNSIHAHARNPSDINLDTNVDLGKQTFPVGPAVGQQKRKKNKTTPPHYKSQSNLMEIKKFTKSTIDLKNTESDAKTKSNLIHPESMQRRNSEGNTNVCKIDISALQYKCLQPYLKSLDLRQCKVKYNNEDNVVVLKGSYQSVNKCHLELLKELKKIKETSIPICDDVQQLLLTEKGKLVLGELRNSDFPASFIEHDAVSKSIKIASYDEMIVTKAEQTIKEKLEYTETIKGKADIPADKLSLLKYNILECNLLVKIKWEDKLCNFTILGIKDHVLLAMKKVEKFLEDFGIFDKTFDVGKPLAKYFCCCLQDHIHTILKDVTFLSPPKFEEHQVCLRFQGNKFETSNAIKKLLELKGQVKCIKWNLMSTFKEHEVFLIANSFKCGVLKESIEKYQYKCKCLIDTSHLSSLNMISPNTKKVKPSRKSKQTFYAAKSTTPLQPKANHKIIYPMTPICQLIIKPYGDVVKEKSDVLVSVLGTNLDLTKTRVGISFQKNCPVHSNEVIISYQTNHNLSVVTVKKPQGLNCLAVCHVILEPWDPHTSETKLSQAIQQVFKEARQVGARSISFPALGCGAAFKFPSSHVANIIFKNFNMSINRILNLERIVLLAPDPTFFSDLNSQATKLYGAHHQAAIAVPSSVAQDNEVEDTSDDSSEDSDDELLKIDYPSQEKTQCSTELVIMALNQHDVDGLKKQVEQEIKEKCLHVDLFNQDVLKFWPRESRKKIIDNAKKLTVWVERSRHPKTKYIGYIIKGEKTAVNDMKIFIDREFQEASKHMPRRTLFSSKAPKRGTIEFLEYATQSDELFPSYWSFNQKKSFLSKLFSKKSTERKVLFDVDKETKEAIENLVTKTFDPQLVGQGHDAQGLHHSSLKVIKVQRVENLGLFELYREQRKRLFTKMWNMKRVSFSIDQLRGSKGSVQTTKYLSEAMKNELYFEVNEHYLFHGAKEDCVDTIVNHGLDPKLANEQAMFGKGIYTAERSTKSDQYTDSNPRKRNGQNLTLILARMLLGNVFLCDEKSKFIKGNKKLSRPPCMKCYEDKCTCSNQVLFDSVMGNGNWLFREFVVYEASHCYPEYVITYRRS</sequence>
<proteinExistence type="predicted"/>
<dbReference type="EMBL" id="JASAOG010000026">
    <property type="protein sequence ID" value="KAK0062249.1"/>
    <property type="molecule type" value="Genomic_DNA"/>
</dbReference>